<keyword evidence="1 2" id="KW-0694">RNA-binding</keyword>
<name>A0A9W8DJN0_9FUNG</name>
<keyword evidence="6" id="KW-1185">Reference proteome</keyword>
<dbReference type="OrthoDB" id="407442at2759"/>
<protein>
    <recommendedName>
        <fullName evidence="4">RRM domain-containing protein</fullName>
    </recommendedName>
</protein>
<accession>A0A9W8DJN0</accession>
<evidence type="ECO:0000259" key="4">
    <source>
        <dbReference type="PROSITE" id="PS50102"/>
    </source>
</evidence>
<dbReference type="CDD" id="cd12347">
    <property type="entry name" value="RRM_PPIE"/>
    <property type="match status" value="1"/>
</dbReference>
<dbReference type="InterPro" id="IPR035979">
    <property type="entry name" value="RBD_domain_sf"/>
</dbReference>
<dbReference type="SMART" id="SM00360">
    <property type="entry name" value="RRM"/>
    <property type="match status" value="1"/>
</dbReference>
<reference evidence="5" key="1">
    <citation type="submission" date="2022-07" db="EMBL/GenBank/DDBJ databases">
        <title>Phylogenomic reconstructions and comparative analyses of Kickxellomycotina fungi.</title>
        <authorList>
            <person name="Reynolds N.K."/>
            <person name="Stajich J.E."/>
            <person name="Barry K."/>
            <person name="Grigoriev I.V."/>
            <person name="Crous P."/>
            <person name="Smith M.E."/>
        </authorList>
    </citation>
    <scope>NUCLEOTIDE SEQUENCE</scope>
    <source>
        <strain evidence="5">RSA 861</strain>
    </source>
</reference>
<evidence type="ECO:0000256" key="1">
    <source>
        <dbReference type="ARBA" id="ARBA00022884"/>
    </source>
</evidence>
<dbReference type="Pfam" id="PF00076">
    <property type="entry name" value="RRM_1"/>
    <property type="match status" value="1"/>
</dbReference>
<dbReference type="PANTHER" id="PTHR48037">
    <property type="entry name" value="ATPASE E1"/>
    <property type="match status" value="1"/>
</dbReference>
<dbReference type="InterPro" id="IPR034168">
    <property type="entry name" value="PPIE_RRM"/>
</dbReference>
<feature type="domain" description="RRM" evidence="4">
    <location>
        <begin position="9"/>
        <end position="88"/>
    </location>
</feature>
<gene>
    <name evidence="5" type="ORF">IWQ60_010429</name>
</gene>
<dbReference type="InterPro" id="IPR000504">
    <property type="entry name" value="RRM_dom"/>
</dbReference>
<organism evidence="5 6">
    <name type="scientific">Tieghemiomyces parasiticus</name>
    <dbReference type="NCBI Taxonomy" id="78921"/>
    <lineage>
        <taxon>Eukaryota</taxon>
        <taxon>Fungi</taxon>
        <taxon>Fungi incertae sedis</taxon>
        <taxon>Zoopagomycota</taxon>
        <taxon>Kickxellomycotina</taxon>
        <taxon>Dimargaritomycetes</taxon>
        <taxon>Dimargaritales</taxon>
        <taxon>Dimargaritaceae</taxon>
        <taxon>Tieghemiomyces</taxon>
    </lineage>
</organism>
<dbReference type="InterPro" id="IPR012677">
    <property type="entry name" value="Nucleotide-bd_a/b_plait_sf"/>
</dbReference>
<sequence>MSALEKRKTVVFVSGLTNQVNEKVLLAAFLPFGEIVEIHIPPDPASRNQHRGFGFVEFEDPDDALAAVDNMHFGELYGQVIKVNLARPMRLKEGSSRAIWSEDAWLQKYAVAGAEGGPGEAQASEGGEVAPEESRPAPTSTPPTEG</sequence>
<dbReference type="PROSITE" id="PS50102">
    <property type="entry name" value="RRM"/>
    <property type="match status" value="1"/>
</dbReference>
<comment type="caution">
    <text evidence="5">The sequence shown here is derived from an EMBL/GenBank/DDBJ whole genome shotgun (WGS) entry which is preliminary data.</text>
</comment>
<dbReference type="Proteomes" id="UP001150569">
    <property type="component" value="Unassembled WGS sequence"/>
</dbReference>
<dbReference type="EMBL" id="JANBPT010000996">
    <property type="protein sequence ID" value="KAJ1910861.1"/>
    <property type="molecule type" value="Genomic_DNA"/>
</dbReference>
<evidence type="ECO:0000313" key="5">
    <source>
        <dbReference type="EMBL" id="KAJ1910861.1"/>
    </source>
</evidence>
<dbReference type="SUPFAM" id="SSF54928">
    <property type="entry name" value="RNA-binding domain, RBD"/>
    <property type="match status" value="1"/>
</dbReference>
<proteinExistence type="predicted"/>
<dbReference type="PANTHER" id="PTHR48037:SF1">
    <property type="entry name" value="RRM DOMAIN-CONTAINING PROTEIN"/>
    <property type="match status" value="1"/>
</dbReference>
<dbReference type="AlphaFoldDB" id="A0A9W8DJN0"/>
<dbReference type="GO" id="GO:0003723">
    <property type="term" value="F:RNA binding"/>
    <property type="evidence" value="ECO:0007669"/>
    <property type="project" value="UniProtKB-UniRule"/>
</dbReference>
<evidence type="ECO:0000313" key="6">
    <source>
        <dbReference type="Proteomes" id="UP001150569"/>
    </source>
</evidence>
<feature type="region of interest" description="Disordered" evidence="3">
    <location>
        <begin position="115"/>
        <end position="146"/>
    </location>
</feature>
<dbReference type="Gene3D" id="3.30.70.330">
    <property type="match status" value="1"/>
</dbReference>
<evidence type="ECO:0000256" key="3">
    <source>
        <dbReference type="SAM" id="MobiDB-lite"/>
    </source>
</evidence>
<evidence type="ECO:0000256" key="2">
    <source>
        <dbReference type="PROSITE-ProRule" id="PRU00176"/>
    </source>
</evidence>